<dbReference type="EMBL" id="QHKS01000028">
    <property type="protein sequence ID" value="RDJ98947.1"/>
    <property type="molecule type" value="Genomic_DNA"/>
</dbReference>
<organism evidence="1 2">
    <name type="scientific">Paraburkholderia lacunae</name>
    <dbReference type="NCBI Taxonomy" id="2211104"/>
    <lineage>
        <taxon>Bacteria</taxon>
        <taxon>Pseudomonadati</taxon>
        <taxon>Pseudomonadota</taxon>
        <taxon>Betaproteobacteria</taxon>
        <taxon>Burkholderiales</taxon>
        <taxon>Burkholderiaceae</taxon>
        <taxon>Paraburkholderia</taxon>
    </lineage>
</organism>
<comment type="caution">
    <text evidence="1">The sequence shown here is derived from an EMBL/GenBank/DDBJ whole genome shotgun (WGS) entry which is preliminary data.</text>
</comment>
<dbReference type="Gene3D" id="3.30.420.10">
    <property type="entry name" value="Ribonuclease H-like superfamily/Ribonuclease H"/>
    <property type="match status" value="1"/>
</dbReference>
<sequence>MHQSDWRAVDTEFTDFIDCDLVSVALVADDGREFYSERSDFDRASCSEFVRAAVLSQLGQYPGRVFTREALRTALVAWLDQFADEPEGVLCFDYGGDWELLCDLLDGSPAGWQAHHVDQLLDPGRQEDYCREHRGRHHALVDARANRYATMNLGVKCRYQTC</sequence>
<protein>
    <submittedName>
        <fullName evidence="1">Uncharacterized protein</fullName>
    </submittedName>
</protein>
<proteinExistence type="predicted"/>
<evidence type="ECO:0000313" key="1">
    <source>
        <dbReference type="EMBL" id="RDJ98947.1"/>
    </source>
</evidence>
<reference evidence="2" key="1">
    <citation type="submission" date="2018-05" db="EMBL/GenBank/DDBJ databases">
        <authorList>
            <person name="Feng T."/>
        </authorList>
    </citation>
    <scope>NUCLEOTIDE SEQUENCE [LARGE SCALE GENOMIC DNA]</scope>
    <source>
        <strain evidence="2">S27</strain>
    </source>
</reference>
<accession>A0A370N0G2</accession>
<gene>
    <name evidence="1" type="ORF">DLM46_31405</name>
</gene>
<evidence type="ECO:0000313" key="2">
    <source>
        <dbReference type="Proteomes" id="UP000254875"/>
    </source>
</evidence>
<dbReference type="Proteomes" id="UP000254875">
    <property type="component" value="Unassembled WGS sequence"/>
</dbReference>
<dbReference type="OrthoDB" id="6482216at2"/>
<dbReference type="GO" id="GO:0003676">
    <property type="term" value="F:nucleic acid binding"/>
    <property type="evidence" value="ECO:0007669"/>
    <property type="project" value="InterPro"/>
</dbReference>
<keyword evidence="2" id="KW-1185">Reference proteome</keyword>
<dbReference type="InterPro" id="IPR036397">
    <property type="entry name" value="RNaseH_sf"/>
</dbReference>
<dbReference type="AlphaFoldDB" id="A0A370N0G2"/>
<name>A0A370N0G2_9BURK</name>